<dbReference type="OrthoDB" id="93876at2759"/>
<comment type="caution">
    <text evidence="2">The sequence shown here is derived from an EMBL/GenBank/DDBJ whole genome shotgun (WGS) entry which is preliminary data.</text>
</comment>
<dbReference type="CDD" id="cd06093">
    <property type="entry name" value="PX_domain"/>
    <property type="match status" value="1"/>
</dbReference>
<proteinExistence type="predicted"/>
<dbReference type="SMART" id="SM00312">
    <property type="entry name" value="PX"/>
    <property type="match status" value="1"/>
</dbReference>
<dbReference type="EMBL" id="MPUH01000325">
    <property type="protein sequence ID" value="OMJ82822.1"/>
    <property type="molecule type" value="Genomic_DNA"/>
</dbReference>
<dbReference type="Proteomes" id="UP000187209">
    <property type="component" value="Unassembled WGS sequence"/>
</dbReference>
<dbReference type="InterPro" id="IPR036871">
    <property type="entry name" value="PX_dom_sf"/>
</dbReference>
<dbReference type="GO" id="GO:0035091">
    <property type="term" value="F:phosphatidylinositol binding"/>
    <property type="evidence" value="ECO:0007669"/>
    <property type="project" value="InterPro"/>
</dbReference>
<dbReference type="PANTHER" id="PTHR12431">
    <property type="entry name" value="SORTING NEXIN 17 AND 27"/>
    <property type="match status" value="1"/>
</dbReference>
<organism evidence="2 3">
    <name type="scientific">Stentor coeruleus</name>
    <dbReference type="NCBI Taxonomy" id="5963"/>
    <lineage>
        <taxon>Eukaryota</taxon>
        <taxon>Sar</taxon>
        <taxon>Alveolata</taxon>
        <taxon>Ciliophora</taxon>
        <taxon>Postciliodesmatophora</taxon>
        <taxon>Heterotrichea</taxon>
        <taxon>Heterotrichida</taxon>
        <taxon>Stentoridae</taxon>
        <taxon>Stentor</taxon>
    </lineage>
</organism>
<dbReference type="PROSITE" id="PS50195">
    <property type="entry name" value="PX"/>
    <property type="match status" value="1"/>
</dbReference>
<dbReference type="Gene3D" id="3.30.1520.10">
    <property type="entry name" value="Phox-like domain"/>
    <property type="match status" value="1"/>
</dbReference>
<reference evidence="2 3" key="1">
    <citation type="submission" date="2016-11" db="EMBL/GenBank/DDBJ databases">
        <title>The macronuclear genome of Stentor coeruleus: a giant cell with tiny introns.</title>
        <authorList>
            <person name="Slabodnick M."/>
            <person name="Ruby J.G."/>
            <person name="Reiff S.B."/>
            <person name="Swart E.C."/>
            <person name="Gosai S."/>
            <person name="Prabakaran S."/>
            <person name="Witkowska E."/>
            <person name="Larue G.E."/>
            <person name="Fisher S."/>
            <person name="Freeman R.M."/>
            <person name="Gunawardena J."/>
            <person name="Chu W."/>
            <person name="Stover N.A."/>
            <person name="Gregory B.D."/>
            <person name="Nowacki M."/>
            <person name="Derisi J."/>
            <person name="Roy S.W."/>
            <person name="Marshall W.F."/>
            <person name="Sood P."/>
        </authorList>
    </citation>
    <scope>NUCLEOTIDE SEQUENCE [LARGE SCALE GENOMIC DNA]</scope>
    <source>
        <strain evidence="2">WM001</strain>
    </source>
</reference>
<evidence type="ECO:0000313" key="3">
    <source>
        <dbReference type="Proteomes" id="UP000187209"/>
    </source>
</evidence>
<gene>
    <name evidence="2" type="ORF">SteCoe_16355</name>
</gene>
<dbReference type="GO" id="GO:0005769">
    <property type="term" value="C:early endosome"/>
    <property type="evidence" value="ECO:0007669"/>
    <property type="project" value="TreeGrafter"/>
</dbReference>
<name>A0A1R2C1B9_9CILI</name>
<evidence type="ECO:0000313" key="2">
    <source>
        <dbReference type="EMBL" id="OMJ82822.1"/>
    </source>
</evidence>
<dbReference type="InterPro" id="IPR001683">
    <property type="entry name" value="PX_dom"/>
</dbReference>
<dbReference type="Pfam" id="PF00787">
    <property type="entry name" value="PX"/>
    <property type="match status" value="1"/>
</dbReference>
<feature type="domain" description="PX" evidence="1">
    <location>
        <begin position="1"/>
        <end position="124"/>
    </location>
</feature>
<accession>A0A1R2C1B9</accession>
<dbReference type="AlphaFoldDB" id="A0A1R2C1B9"/>
<dbReference type="PANTHER" id="PTHR12431:SF14">
    <property type="entry name" value="LD15323P"/>
    <property type="match status" value="1"/>
</dbReference>
<sequence>MEIRIPSFREITSENKNFYVYSLHVRYEDWEQILEKRYSEFLELHQVIKLINKNINTNLPVFPKKKYWTKLVGKSSEQLEQRRAGLEIYMREISQTPCAHQCKFFIEFLGMPVRLREPWSRSVF</sequence>
<dbReference type="GO" id="GO:0032456">
    <property type="term" value="P:endocytic recycling"/>
    <property type="evidence" value="ECO:0007669"/>
    <property type="project" value="TreeGrafter"/>
</dbReference>
<keyword evidence="3" id="KW-1185">Reference proteome</keyword>
<evidence type="ECO:0000259" key="1">
    <source>
        <dbReference type="PROSITE" id="PS50195"/>
    </source>
</evidence>
<dbReference type="SUPFAM" id="SSF64268">
    <property type="entry name" value="PX domain"/>
    <property type="match status" value="1"/>
</dbReference>
<dbReference type="GO" id="GO:0006886">
    <property type="term" value="P:intracellular protein transport"/>
    <property type="evidence" value="ECO:0007669"/>
    <property type="project" value="TreeGrafter"/>
</dbReference>
<protein>
    <recommendedName>
        <fullName evidence="1">PX domain-containing protein</fullName>
    </recommendedName>
</protein>